<reference evidence="12 13" key="1">
    <citation type="journal article" date="2016" name="Mol. Biol. Evol.">
        <title>Comparative Genomics of Early-Diverging Mushroom-Forming Fungi Provides Insights into the Origins of Lignocellulose Decay Capabilities.</title>
        <authorList>
            <person name="Nagy L.G."/>
            <person name="Riley R."/>
            <person name="Tritt A."/>
            <person name="Adam C."/>
            <person name="Daum C."/>
            <person name="Floudas D."/>
            <person name="Sun H."/>
            <person name="Yadav J.S."/>
            <person name="Pangilinan J."/>
            <person name="Larsson K.H."/>
            <person name="Matsuura K."/>
            <person name="Barry K."/>
            <person name="Labutti K."/>
            <person name="Kuo R."/>
            <person name="Ohm R.A."/>
            <person name="Bhattacharya S.S."/>
            <person name="Shirouzu T."/>
            <person name="Yoshinaga Y."/>
            <person name="Martin F.M."/>
            <person name="Grigoriev I.V."/>
            <person name="Hibbett D.S."/>
        </authorList>
    </citation>
    <scope>NUCLEOTIDE SEQUENCE [LARGE SCALE GENOMIC DNA]</scope>
    <source>
        <strain evidence="12 13">CBS 109695</strain>
    </source>
</reference>
<evidence type="ECO:0000313" key="13">
    <source>
        <dbReference type="Proteomes" id="UP000076532"/>
    </source>
</evidence>
<gene>
    <name evidence="12" type="ORF">FIBSPDRAFT_1016926</name>
</gene>
<dbReference type="STRING" id="436010.A0A166L5C5"/>
<dbReference type="GO" id="GO:0005874">
    <property type="term" value="C:microtubule"/>
    <property type="evidence" value="ECO:0007669"/>
    <property type="project" value="UniProtKB-KW"/>
</dbReference>
<feature type="repeat" description="TPR" evidence="10">
    <location>
        <begin position="797"/>
        <end position="830"/>
    </location>
</feature>
<evidence type="ECO:0000256" key="1">
    <source>
        <dbReference type="ARBA" id="ARBA00004245"/>
    </source>
</evidence>
<dbReference type="PROSITE" id="PS50005">
    <property type="entry name" value="TPR"/>
    <property type="match status" value="1"/>
</dbReference>
<name>A0A166L5C5_9AGAM</name>
<dbReference type="GO" id="GO:0007018">
    <property type="term" value="P:microtubule-based movement"/>
    <property type="evidence" value="ECO:0007669"/>
    <property type="project" value="TreeGrafter"/>
</dbReference>
<protein>
    <submittedName>
        <fullName evidence="12">TPR-like protein</fullName>
    </submittedName>
</protein>
<keyword evidence="8" id="KW-0505">Motor protein</keyword>
<evidence type="ECO:0000256" key="2">
    <source>
        <dbReference type="ARBA" id="ARBA00009622"/>
    </source>
</evidence>
<dbReference type="InterPro" id="IPR002151">
    <property type="entry name" value="Kinesin_light"/>
</dbReference>
<dbReference type="GO" id="GO:0005737">
    <property type="term" value="C:cytoplasm"/>
    <property type="evidence" value="ECO:0007669"/>
    <property type="project" value="TreeGrafter"/>
</dbReference>
<keyword evidence="7" id="KW-0175">Coiled coil</keyword>
<feature type="domain" description="NB-ARC" evidence="11">
    <location>
        <begin position="26"/>
        <end position="193"/>
    </location>
</feature>
<evidence type="ECO:0000256" key="7">
    <source>
        <dbReference type="ARBA" id="ARBA00023054"/>
    </source>
</evidence>
<dbReference type="PANTHER" id="PTHR45783:SF3">
    <property type="entry name" value="KINESIN LIGHT CHAIN"/>
    <property type="match status" value="1"/>
</dbReference>
<dbReference type="SMART" id="SM00028">
    <property type="entry name" value="TPR"/>
    <property type="match status" value="9"/>
</dbReference>
<dbReference type="OrthoDB" id="10260758at2759"/>
<keyword evidence="4" id="KW-0493">Microtubule</keyword>
<keyword evidence="13" id="KW-1185">Reference proteome</keyword>
<dbReference type="InterPro" id="IPR019734">
    <property type="entry name" value="TPR_rpt"/>
</dbReference>
<dbReference type="EMBL" id="KV417538">
    <property type="protein sequence ID" value="KZP22591.1"/>
    <property type="molecule type" value="Genomic_DNA"/>
</dbReference>
<dbReference type="Proteomes" id="UP000076532">
    <property type="component" value="Unassembled WGS sequence"/>
</dbReference>
<dbReference type="PRINTS" id="PR00381">
    <property type="entry name" value="KINESINLIGHT"/>
</dbReference>
<evidence type="ECO:0000256" key="9">
    <source>
        <dbReference type="ARBA" id="ARBA00023212"/>
    </source>
</evidence>
<dbReference type="AlphaFoldDB" id="A0A166L5C5"/>
<dbReference type="InterPro" id="IPR027417">
    <property type="entry name" value="P-loop_NTPase"/>
</dbReference>
<evidence type="ECO:0000313" key="12">
    <source>
        <dbReference type="EMBL" id="KZP22591.1"/>
    </source>
</evidence>
<dbReference type="Gene3D" id="1.25.40.10">
    <property type="entry name" value="Tetratricopeptide repeat domain"/>
    <property type="match status" value="3"/>
</dbReference>
<dbReference type="Pfam" id="PF13424">
    <property type="entry name" value="TPR_12"/>
    <property type="match status" value="5"/>
</dbReference>
<evidence type="ECO:0000256" key="5">
    <source>
        <dbReference type="ARBA" id="ARBA00022737"/>
    </source>
</evidence>
<accession>A0A166L5C5</accession>
<evidence type="ECO:0000256" key="8">
    <source>
        <dbReference type="ARBA" id="ARBA00023175"/>
    </source>
</evidence>
<evidence type="ECO:0000256" key="3">
    <source>
        <dbReference type="ARBA" id="ARBA00022490"/>
    </source>
</evidence>
<proteinExistence type="inferred from homology"/>
<evidence type="ECO:0000256" key="6">
    <source>
        <dbReference type="ARBA" id="ARBA00022803"/>
    </source>
</evidence>
<keyword evidence="9" id="KW-0206">Cytoskeleton</keyword>
<sequence>MYSLAPFNDAPVDRISSFFMGREGDMDAIASAVNSCDGDAPSRFAVWGMPGLGKSQLALSYANASFTAGSHTHIIWIPATTLEKVNQGLVKVLDLTQHVDRNNPDQGARLTAGRLCLERFDQRLKWLIILDDVTPATLHFLREHLPRRKGHGSILITTRTLEVAKAVTSVAGQQHPVHELKALSTQKSVALLFKNEAASPTPINSKPCMIKGDWKRYFALIVATIKRANKEFKIIGWDNSLSTYQEKSVLTTVTVQLQTLGNIDPHLLMLLQVLAFFDPESIPLDIIILGARRVSGRPRASEVFKTSISLIPEPIRPQIGQVSGRRYRPSRNVLLNPNIGVVSADVSVELRPLLELVCSDKWLRGALRHLEDLSLAQPRYGKKISLHLHDLIQLVLQQSTMANRLDEDPHCALAVILLCGAFETIRIENVRLPHSWAEYERFVPHLMALSKHAGKPTLELLSMNAHVASYFFRRCRYSEAEALYQTALAGQEEQLGAEHPSTLHTADAVASLYRDQGRYTEAGTLYERTLERYEQRLGADHPSTLETVNNFALLYAMQGKYDEVEILYQRALAGKEQQLGGNHPSTLGTANNLAVLCQNQGKYEEAEALYQRALTGREHQLGPDHPDTLDTVNNIAALYEEQCKYAKAETLYQRALAFRERQLGADHLATLGTVNNLAILYEVQGKCAEAETLYRRALAGKEQQLGADHPSTLTTVNNIALVYEKQDKYAEAETLYQRALVGKERQLGRNHPSTLNTVDNLGWLYVRWGKHEKAEALCQRAMEGFERQLGADHPDTLAAVNNLGMLYEKQGKYTEAELLFQRALAGMERQLGGDHPSTLNIVSNLGWLYTRWGKNKEAENLCQRALAGLEQQLGGDHLNTLEATNNLANLRVQQDRLEEAETLFNRALAGRVKTIGVRHTDTIASMEDLARLHEKQGRFEEARMMRDEALQRT</sequence>
<keyword evidence="6 10" id="KW-0802">TPR repeat</keyword>
<comment type="similarity">
    <text evidence="2">Belongs to the kinesin light chain family.</text>
</comment>
<dbReference type="InterPro" id="IPR002182">
    <property type="entry name" value="NB-ARC"/>
</dbReference>
<dbReference type="Pfam" id="PF00931">
    <property type="entry name" value="NB-ARC"/>
    <property type="match status" value="1"/>
</dbReference>
<dbReference type="SUPFAM" id="SSF52540">
    <property type="entry name" value="P-loop containing nucleoside triphosphate hydrolases"/>
    <property type="match status" value="1"/>
</dbReference>
<evidence type="ECO:0000256" key="10">
    <source>
        <dbReference type="PROSITE-ProRule" id="PRU00339"/>
    </source>
</evidence>
<keyword evidence="5" id="KW-0677">Repeat</keyword>
<organism evidence="12 13">
    <name type="scientific">Athelia psychrophila</name>
    <dbReference type="NCBI Taxonomy" id="1759441"/>
    <lineage>
        <taxon>Eukaryota</taxon>
        <taxon>Fungi</taxon>
        <taxon>Dikarya</taxon>
        <taxon>Basidiomycota</taxon>
        <taxon>Agaricomycotina</taxon>
        <taxon>Agaricomycetes</taxon>
        <taxon>Agaricomycetidae</taxon>
        <taxon>Atheliales</taxon>
        <taxon>Atheliaceae</taxon>
        <taxon>Athelia</taxon>
    </lineage>
</organism>
<dbReference type="GO" id="GO:0019894">
    <property type="term" value="F:kinesin binding"/>
    <property type="evidence" value="ECO:0007669"/>
    <property type="project" value="TreeGrafter"/>
</dbReference>
<evidence type="ECO:0000259" key="11">
    <source>
        <dbReference type="Pfam" id="PF00931"/>
    </source>
</evidence>
<dbReference type="InterPro" id="IPR011990">
    <property type="entry name" value="TPR-like_helical_dom_sf"/>
</dbReference>
<dbReference type="SUPFAM" id="SSF48452">
    <property type="entry name" value="TPR-like"/>
    <property type="match status" value="2"/>
</dbReference>
<dbReference type="GO" id="GO:0005871">
    <property type="term" value="C:kinesin complex"/>
    <property type="evidence" value="ECO:0007669"/>
    <property type="project" value="InterPro"/>
</dbReference>
<dbReference type="Pfam" id="PF13374">
    <property type="entry name" value="TPR_10"/>
    <property type="match status" value="2"/>
</dbReference>
<dbReference type="Gene3D" id="3.40.50.300">
    <property type="entry name" value="P-loop containing nucleotide triphosphate hydrolases"/>
    <property type="match status" value="1"/>
</dbReference>
<comment type="subcellular location">
    <subcellularLocation>
        <location evidence="1">Cytoplasm</location>
        <location evidence="1">Cytoskeleton</location>
    </subcellularLocation>
</comment>
<evidence type="ECO:0000256" key="4">
    <source>
        <dbReference type="ARBA" id="ARBA00022701"/>
    </source>
</evidence>
<keyword evidence="3" id="KW-0963">Cytoplasm</keyword>
<dbReference type="PANTHER" id="PTHR45783">
    <property type="entry name" value="KINESIN LIGHT CHAIN"/>
    <property type="match status" value="1"/>
</dbReference>
<dbReference type="GO" id="GO:0043531">
    <property type="term" value="F:ADP binding"/>
    <property type="evidence" value="ECO:0007669"/>
    <property type="project" value="InterPro"/>
</dbReference>